<sequence length="191" mass="19846">MSPQSQTGPGAPGGGLAAAHELLAAALVEIERYVGASGWDQPARLFALAPTARLLEAEPVLAGQLTVTAPDQLSSIEQDDFHPGQDVLAGLAAIAWPDTVAGCAVCTERSFLPAGVEDRIPDDPDEAAEFVAAHPAREDIRVVMGALRDGTTYGVARLASHPDELLAGDGLVPALSGALVRTFEWEDTDQS</sequence>
<dbReference type="EMBL" id="ACVN02000183">
    <property type="protein sequence ID" value="ERK55540.1"/>
    <property type="molecule type" value="Genomic_DNA"/>
</dbReference>
<dbReference type="OrthoDB" id="3266223at2"/>
<name>U2PYF2_9ACTN</name>
<dbReference type="AlphaFoldDB" id="U2PYF2"/>
<dbReference type="NCBIfam" id="NF040618">
    <property type="entry name" value="PPA1309_fam"/>
    <property type="match status" value="1"/>
</dbReference>
<dbReference type="RefSeq" id="WP_021797577.1">
    <property type="nucleotide sequence ID" value="NZ_ACVN02000183.1"/>
</dbReference>
<organism evidence="1 2">
    <name type="scientific">Propionibacterium acidifaciens F0233</name>
    <dbReference type="NCBI Taxonomy" id="553198"/>
    <lineage>
        <taxon>Bacteria</taxon>
        <taxon>Bacillati</taxon>
        <taxon>Actinomycetota</taxon>
        <taxon>Actinomycetes</taxon>
        <taxon>Propionibacteriales</taxon>
        <taxon>Propionibacteriaceae</taxon>
        <taxon>Propionibacterium</taxon>
    </lineage>
</organism>
<proteinExistence type="predicted"/>
<accession>U2PYF2</accession>
<dbReference type="Proteomes" id="UP000017052">
    <property type="component" value="Unassembled WGS sequence"/>
</dbReference>
<gene>
    <name evidence="1" type="ORF">HMPREF0682_1860</name>
</gene>
<comment type="caution">
    <text evidence="1">The sequence shown here is derived from an EMBL/GenBank/DDBJ whole genome shotgun (WGS) entry which is preliminary data.</text>
</comment>
<protein>
    <submittedName>
        <fullName evidence="1">Uncharacterized protein</fullName>
    </submittedName>
</protein>
<dbReference type="InterPro" id="IPR047681">
    <property type="entry name" value="PPA1309-like"/>
</dbReference>
<evidence type="ECO:0000313" key="2">
    <source>
        <dbReference type="Proteomes" id="UP000017052"/>
    </source>
</evidence>
<reference evidence="1" key="1">
    <citation type="submission" date="2013-08" db="EMBL/GenBank/DDBJ databases">
        <authorList>
            <person name="Durkin A.S."/>
            <person name="Haft D.R."/>
            <person name="McCorrison J."/>
            <person name="Torralba M."/>
            <person name="Gillis M."/>
            <person name="Haft D.H."/>
            <person name="Methe B."/>
            <person name="Sutton G."/>
            <person name="Nelson K.E."/>
        </authorList>
    </citation>
    <scope>NUCLEOTIDE SEQUENCE [LARGE SCALE GENOMIC DNA]</scope>
    <source>
        <strain evidence="1">F0233</strain>
    </source>
</reference>
<dbReference type="GeneID" id="95358727"/>
<evidence type="ECO:0000313" key="1">
    <source>
        <dbReference type="EMBL" id="ERK55540.1"/>
    </source>
</evidence>
<keyword evidence="2" id="KW-1185">Reference proteome</keyword>